<gene>
    <name evidence="1" type="ORF">K443DRAFT_679557</name>
</gene>
<dbReference type="EMBL" id="KN838635">
    <property type="protein sequence ID" value="KIJ99966.1"/>
    <property type="molecule type" value="Genomic_DNA"/>
</dbReference>
<dbReference type="OrthoDB" id="5148387at2759"/>
<proteinExistence type="predicted"/>
<dbReference type="Proteomes" id="UP000054477">
    <property type="component" value="Unassembled WGS sequence"/>
</dbReference>
<reference evidence="1 2" key="1">
    <citation type="submission" date="2014-04" db="EMBL/GenBank/DDBJ databases">
        <authorList>
            <consortium name="DOE Joint Genome Institute"/>
            <person name="Kuo A."/>
            <person name="Kohler A."/>
            <person name="Nagy L.G."/>
            <person name="Floudas D."/>
            <person name="Copeland A."/>
            <person name="Barry K.W."/>
            <person name="Cichocki N."/>
            <person name="Veneault-Fourrey C."/>
            <person name="LaButti K."/>
            <person name="Lindquist E.A."/>
            <person name="Lipzen A."/>
            <person name="Lundell T."/>
            <person name="Morin E."/>
            <person name="Murat C."/>
            <person name="Sun H."/>
            <person name="Tunlid A."/>
            <person name="Henrissat B."/>
            <person name="Grigoriev I.V."/>
            <person name="Hibbett D.S."/>
            <person name="Martin F."/>
            <person name="Nordberg H.P."/>
            <person name="Cantor M.N."/>
            <person name="Hua S.X."/>
        </authorList>
    </citation>
    <scope>NUCLEOTIDE SEQUENCE [LARGE SCALE GENOMIC DNA]</scope>
    <source>
        <strain evidence="1 2">LaAM-08-1</strain>
    </source>
</reference>
<organism evidence="1 2">
    <name type="scientific">Laccaria amethystina LaAM-08-1</name>
    <dbReference type="NCBI Taxonomy" id="1095629"/>
    <lineage>
        <taxon>Eukaryota</taxon>
        <taxon>Fungi</taxon>
        <taxon>Dikarya</taxon>
        <taxon>Basidiomycota</taxon>
        <taxon>Agaricomycotina</taxon>
        <taxon>Agaricomycetes</taxon>
        <taxon>Agaricomycetidae</taxon>
        <taxon>Agaricales</taxon>
        <taxon>Agaricineae</taxon>
        <taxon>Hydnangiaceae</taxon>
        <taxon>Laccaria</taxon>
    </lineage>
</organism>
<sequence length="234" mass="24805">MRCSERAGEFAETEEGAAAEAGEAAEAGAGAGEIDAIAPAGGRAANIWTNVKAFTKFIAVEAGKGALFYAGLKGAEKLIEEGKALFKGGDAAPGAQQKALAAVKKMAEVVKKLKAVTDDHYKWTQSHFKKARSYGVLEIPAEHLELLRYKLFVQKLAALDVQRNTIAKSLGAAIKARDVKKILSILPALKAYAAKAQEISQDIDTKEALMVNDGLKSHASEVKEAADIANQIQV</sequence>
<evidence type="ECO:0000313" key="1">
    <source>
        <dbReference type="EMBL" id="KIJ99966.1"/>
    </source>
</evidence>
<evidence type="ECO:0000313" key="2">
    <source>
        <dbReference type="Proteomes" id="UP000054477"/>
    </source>
</evidence>
<name>A0A0C9XQM6_9AGAR</name>
<dbReference type="HOGENOM" id="CLU_1185174_0_0_1"/>
<reference evidence="2" key="2">
    <citation type="submission" date="2015-01" db="EMBL/GenBank/DDBJ databases">
        <title>Evolutionary Origins and Diversification of the Mycorrhizal Mutualists.</title>
        <authorList>
            <consortium name="DOE Joint Genome Institute"/>
            <consortium name="Mycorrhizal Genomics Consortium"/>
            <person name="Kohler A."/>
            <person name="Kuo A."/>
            <person name="Nagy L.G."/>
            <person name="Floudas D."/>
            <person name="Copeland A."/>
            <person name="Barry K.W."/>
            <person name="Cichocki N."/>
            <person name="Veneault-Fourrey C."/>
            <person name="LaButti K."/>
            <person name="Lindquist E.A."/>
            <person name="Lipzen A."/>
            <person name="Lundell T."/>
            <person name="Morin E."/>
            <person name="Murat C."/>
            <person name="Riley R."/>
            <person name="Ohm R."/>
            <person name="Sun H."/>
            <person name="Tunlid A."/>
            <person name="Henrissat B."/>
            <person name="Grigoriev I.V."/>
            <person name="Hibbett D.S."/>
            <person name="Martin F."/>
        </authorList>
    </citation>
    <scope>NUCLEOTIDE SEQUENCE [LARGE SCALE GENOMIC DNA]</scope>
    <source>
        <strain evidence="2">LaAM-08-1</strain>
    </source>
</reference>
<keyword evidence="2" id="KW-1185">Reference proteome</keyword>
<protein>
    <submittedName>
        <fullName evidence="1">Uncharacterized protein</fullName>
    </submittedName>
</protein>
<dbReference type="AlphaFoldDB" id="A0A0C9XQM6"/>
<accession>A0A0C9XQM6</accession>